<dbReference type="EMBL" id="WHOB01000078">
    <property type="protein sequence ID" value="NOU82434.1"/>
    <property type="molecule type" value="Genomic_DNA"/>
</dbReference>
<dbReference type="Pfam" id="PF07730">
    <property type="entry name" value="HisKA_3"/>
    <property type="match status" value="1"/>
</dbReference>
<evidence type="ECO:0000313" key="12">
    <source>
        <dbReference type="Proteomes" id="UP000596857"/>
    </source>
</evidence>
<evidence type="ECO:0000256" key="2">
    <source>
        <dbReference type="ARBA" id="ARBA00012438"/>
    </source>
</evidence>
<name>A0ABX1YQ74_9BACL</name>
<keyword evidence="9" id="KW-0812">Transmembrane</keyword>
<keyword evidence="12" id="KW-1185">Reference proteome</keyword>
<dbReference type="GO" id="GO:0016301">
    <property type="term" value="F:kinase activity"/>
    <property type="evidence" value="ECO:0007669"/>
    <property type="project" value="UniProtKB-KW"/>
</dbReference>
<keyword evidence="4" id="KW-0808">Transferase</keyword>
<keyword evidence="8" id="KW-0902">Two-component regulatory system</keyword>
<dbReference type="InterPro" id="IPR050482">
    <property type="entry name" value="Sensor_HK_TwoCompSys"/>
</dbReference>
<gene>
    <name evidence="11" type="ORF">GC101_26555</name>
</gene>
<comment type="catalytic activity">
    <reaction evidence="1">
        <text>ATP + protein L-histidine = ADP + protein N-phospho-L-histidine.</text>
        <dbReference type="EC" id="2.7.13.3"/>
    </reaction>
</comment>
<proteinExistence type="predicted"/>
<dbReference type="InterPro" id="IPR003594">
    <property type="entry name" value="HATPase_dom"/>
</dbReference>
<dbReference type="PANTHER" id="PTHR24421">
    <property type="entry name" value="NITRATE/NITRITE SENSOR PROTEIN NARX-RELATED"/>
    <property type="match status" value="1"/>
</dbReference>
<keyword evidence="5" id="KW-0547">Nucleotide-binding</keyword>
<dbReference type="Pfam" id="PF02518">
    <property type="entry name" value="HATPase_c"/>
    <property type="match status" value="1"/>
</dbReference>
<dbReference type="Gene3D" id="1.20.5.1930">
    <property type="match status" value="1"/>
</dbReference>
<dbReference type="Proteomes" id="UP000596857">
    <property type="component" value="Unassembled WGS sequence"/>
</dbReference>
<evidence type="ECO:0000259" key="10">
    <source>
        <dbReference type="SMART" id="SM00387"/>
    </source>
</evidence>
<dbReference type="Gene3D" id="3.30.565.10">
    <property type="entry name" value="Histidine kinase-like ATPase, C-terminal domain"/>
    <property type="match status" value="1"/>
</dbReference>
<evidence type="ECO:0000256" key="5">
    <source>
        <dbReference type="ARBA" id="ARBA00022741"/>
    </source>
</evidence>
<reference evidence="11 12" key="1">
    <citation type="submission" date="2019-10" db="EMBL/GenBank/DDBJ databases">
        <title>Description of Paenibacillus terricola sp. nov.</title>
        <authorList>
            <person name="Carlier A."/>
            <person name="Qi S."/>
        </authorList>
    </citation>
    <scope>NUCLEOTIDE SEQUENCE [LARGE SCALE GENOMIC DNA]</scope>
    <source>
        <strain evidence="11 12">LMG 31459</strain>
    </source>
</reference>
<evidence type="ECO:0000313" key="11">
    <source>
        <dbReference type="EMBL" id="NOU82434.1"/>
    </source>
</evidence>
<sequence length="335" mass="37357">MESGRDKIIFKILIFVTFIAGHSPKESCRGSPGNDKVIFSIREATATYTRIKVLILLIPTLMVGIWEFVRHQFLMQYISMDMGNYLTPVLVFLFSIILLLPLFRMLERSQRELERERAATTAMEARELLAKELHDGMAQSLFLLSVRIDRLEQNRKDGEISAESVDQIKKTVHEVNRYVRQAIANLKVPVSGKESFSLERSIQEQLAGIAGEVMIEVSLDWHLDEQALTAAEQAELLSCIREAIINVRKHTRAGKVSVSGQGDRLNWNVAVTDNGAGFVHADPFAVSGSYGLQIMRERARSMGWKLNLQSGSAGTVVEIAKGGTTDGTLPGADRR</sequence>
<protein>
    <recommendedName>
        <fullName evidence="2">histidine kinase</fullName>
        <ecNumber evidence="2">2.7.13.3</ecNumber>
    </recommendedName>
</protein>
<keyword evidence="7" id="KW-0067">ATP-binding</keyword>
<evidence type="ECO:0000256" key="7">
    <source>
        <dbReference type="ARBA" id="ARBA00022840"/>
    </source>
</evidence>
<feature type="transmembrane region" description="Helical" evidence="9">
    <location>
        <begin position="51"/>
        <end position="69"/>
    </location>
</feature>
<dbReference type="PANTHER" id="PTHR24421:SF10">
    <property type="entry name" value="NITRATE_NITRITE SENSOR PROTEIN NARQ"/>
    <property type="match status" value="1"/>
</dbReference>
<feature type="domain" description="Histidine kinase/HSP90-like ATPase" evidence="10">
    <location>
        <begin position="231"/>
        <end position="325"/>
    </location>
</feature>
<dbReference type="InterPro" id="IPR011712">
    <property type="entry name" value="Sig_transdc_His_kin_sub3_dim/P"/>
</dbReference>
<keyword evidence="6 11" id="KW-0418">Kinase</keyword>
<comment type="caution">
    <text evidence="11">The sequence shown here is derived from an EMBL/GenBank/DDBJ whole genome shotgun (WGS) entry which is preliminary data.</text>
</comment>
<evidence type="ECO:0000256" key="1">
    <source>
        <dbReference type="ARBA" id="ARBA00000085"/>
    </source>
</evidence>
<evidence type="ECO:0000256" key="3">
    <source>
        <dbReference type="ARBA" id="ARBA00022553"/>
    </source>
</evidence>
<dbReference type="EC" id="2.7.13.3" evidence="2"/>
<organism evidence="11 12">
    <name type="scientific">Paenibacillus phytohabitans</name>
    <dbReference type="NCBI Taxonomy" id="2654978"/>
    <lineage>
        <taxon>Bacteria</taxon>
        <taxon>Bacillati</taxon>
        <taxon>Bacillota</taxon>
        <taxon>Bacilli</taxon>
        <taxon>Bacillales</taxon>
        <taxon>Paenibacillaceae</taxon>
        <taxon>Paenibacillus</taxon>
    </lineage>
</organism>
<evidence type="ECO:0000256" key="8">
    <source>
        <dbReference type="ARBA" id="ARBA00023012"/>
    </source>
</evidence>
<evidence type="ECO:0000256" key="4">
    <source>
        <dbReference type="ARBA" id="ARBA00022679"/>
    </source>
</evidence>
<keyword evidence="9" id="KW-1133">Transmembrane helix</keyword>
<keyword evidence="3" id="KW-0597">Phosphoprotein</keyword>
<keyword evidence="9" id="KW-0472">Membrane</keyword>
<dbReference type="SMART" id="SM00387">
    <property type="entry name" value="HATPase_c"/>
    <property type="match status" value="1"/>
</dbReference>
<dbReference type="InterPro" id="IPR036890">
    <property type="entry name" value="HATPase_C_sf"/>
</dbReference>
<evidence type="ECO:0000256" key="6">
    <source>
        <dbReference type="ARBA" id="ARBA00022777"/>
    </source>
</evidence>
<feature type="transmembrane region" description="Helical" evidence="9">
    <location>
        <begin position="89"/>
        <end position="106"/>
    </location>
</feature>
<dbReference type="SUPFAM" id="SSF55874">
    <property type="entry name" value="ATPase domain of HSP90 chaperone/DNA topoisomerase II/histidine kinase"/>
    <property type="match status" value="1"/>
</dbReference>
<evidence type="ECO:0000256" key="9">
    <source>
        <dbReference type="SAM" id="Phobius"/>
    </source>
</evidence>
<accession>A0ABX1YQ74</accession>
<dbReference type="CDD" id="cd16917">
    <property type="entry name" value="HATPase_UhpB-NarQ-NarX-like"/>
    <property type="match status" value="1"/>
</dbReference>
<dbReference type="RefSeq" id="WP_171719779.1">
    <property type="nucleotide sequence ID" value="NZ_WHOB01000078.1"/>
</dbReference>